<comment type="caution">
    <text evidence="1">The sequence shown here is derived from an EMBL/GenBank/DDBJ whole genome shotgun (WGS) entry which is preliminary data.</text>
</comment>
<name>A0AAD5VHE1_9AGAR</name>
<proteinExistence type="predicted"/>
<evidence type="ECO:0000313" key="1">
    <source>
        <dbReference type="EMBL" id="KAJ3559357.1"/>
    </source>
</evidence>
<organism evidence="1 2">
    <name type="scientific">Leucocoprinus birnbaumii</name>
    <dbReference type="NCBI Taxonomy" id="56174"/>
    <lineage>
        <taxon>Eukaryota</taxon>
        <taxon>Fungi</taxon>
        <taxon>Dikarya</taxon>
        <taxon>Basidiomycota</taxon>
        <taxon>Agaricomycotina</taxon>
        <taxon>Agaricomycetes</taxon>
        <taxon>Agaricomycetidae</taxon>
        <taxon>Agaricales</taxon>
        <taxon>Agaricineae</taxon>
        <taxon>Agaricaceae</taxon>
        <taxon>Leucocoprinus</taxon>
    </lineage>
</organism>
<dbReference type="Proteomes" id="UP001213000">
    <property type="component" value="Unassembled WGS sequence"/>
</dbReference>
<gene>
    <name evidence="1" type="ORF">NP233_g11281</name>
</gene>
<accession>A0AAD5VHE1</accession>
<protein>
    <submittedName>
        <fullName evidence="1">Uncharacterized protein</fullName>
    </submittedName>
</protein>
<reference evidence="1" key="1">
    <citation type="submission" date="2022-07" db="EMBL/GenBank/DDBJ databases">
        <title>Genome Sequence of Leucocoprinus birnbaumii.</title>
        <authorList>
            <person name="Buettner E."/>
        </authorList>
    </citation>
    <scope>NUCLEOTIDE SEQUENCE</scope>
    <source>
        <strain evidence="1">VT141</strain>
    </source>
</reference>
<sequence>MHKVLETEVKASKYKVFHIKLPKWPSDTSSIDSKSITSSVKAPSVMSTKLVPVPLVAEMLDDDNMAWGPPRKRSRG</sequence>
<evidence type="ECO:0000313" key="2">
    <source>
        <dbReference type="Proteomes" id="UP001213000"/>
    </source>
</evidence>
<keyword evidence="2" id="KW-1185">Reference proteome</keyword>
<dbReference type="EMBL" id="JANIEX010001315">
    <property type="protein sequence ID" value="KAJ3559357.1"/>
    <property type="molecule type" value="Genomic_DNA"/>
</dbReference>
<dbReference type="AlphaFoldDB" id="A0AAD5VHE1"/>